<evidence type="ECO:0000259" key="7">
    <source>
        <dbReference type="Pfam" id="PF05347"/>
    </source>
</evidence>
<comment type="similarity">
    <text evidence="2">Belongs to the complex I LYR family.</text>
</comment>
<keyword evidence="3" id="KW-0809">Transit peptide</keyword>
<dbReference type="AlphaFoldDB" id="A0A8C5PN31"/>
<dbReference type="Pfam" id="PF05347">
    <property type="entry name" value="Complex1_LYR"/>
    <property type="match status" value="1"/>
</dbReference>
<dbReference type="GeneTree" id="ENSGT00940000165360"/>
<evidence type="ECO:0000256" key="3">
    <source>
        <dbReference type="ARBA" id="ARBA00022946"/>
    </source>
</evidence>
<evidence type="ECO:0000313" key="8">
    <source>
        <dbReference type="Ensembl" id="ENSLLEP00000025089.1"/>
    </source>
</evidence>
<dbReference type="GO" id="GO:0005739">
    <property type="term" value="C:mitochondrion"/>
    <property type="evidence" value="ECO:0007669"/>
    <property type="project" value="UniProtKB-SubCell"/>
</dbReference>
<evidence type="ECO:0000256" key="5">
    <source>
        <dbReference type="ARBA" id="ARBA00026235"/>
    </source>
</evidence>
<organism evidence="8 9">
    <name type="scientific">Leptobrachium leishanense</name>
    <name type="common">Leishan spiny toad</name>
    <dbReference type="NCBI Taxonomy" id="445787"/>
    <lineage>
        <taxon>Eukaryota</taxon>
        <taxon>Metazoa</taxon>
        <taxon>Chordata</taxon>
        <taxon>Craniata</taxon>
        <taxon>Vertebrata</taxon>
        <taxon>Euteleostomi</taxon>
        <taxon>Amphibia</taxon>
        <taxon>Batrachia</taxon>
        <taxon>Anura</taxon>
        <taxon>Pelobatoidea</taxon>
        <taxon>Megophryidae</taxon>
        <taxon>Leptobrachium</taxon>
    </lineage>
</organism>
<dbReference type="Ensembl" id="ENSLLET00000026049.1">
    <property type="protein sequence ID" value="ENSLLEP00000025089.1"/>
    <property type="gene ID" value="ENSLLEG00000015921.1"/>
</dbReference>
<sequence length="141" mass="16150">MALRHRAVQWYLGSEGVTARRSGSRGRCCSVCGRAARCRTLNLPARRAVHLGNMAASRLPPSALSLRQFLVRQQVLGLYKSILRAVRHIPDPADRQYMARWAREEFKRNRGETQEITIRMMITQGQKQLQELERALHLAKS</sequence>
<evidence type="ECO:0000256" key="4">
    <source>
        <dbReference type="ARBA" id="ARBA00023128"/>
    </source>
</evidence>
<evidence type="ECO:0000313" key="9">
    <source>
        <dbReference type="Proteomes" id="UP000694569"/>
    </source>
</evidence>
<dbReference type="CDD" id="cd20262">
    <property type="entry name" value="Complex1_LYR_LYRM2"/>
    <property type="match status" value="1"/>
</dbReference>
<name>A0A8C5PN31_9ANUR</name>
<accession>A0A8C5PN31</accession>
<evidence type="ECO:0000256" key="2">
    <source>
        <dbReference type="ARBA" id="ARBA00009508"/>
    </source>
</evidence>
<evidence type="ECO:0000256" key="6">
    <source>
        <dbReference type="ARBA" id="ARBA00044735"/>
    </source>
</evidence>
<reference evidence="8" key="1">
    <citation type="submission" date="2025-08" db="UniProtKB">
        <authorList>
            <consortium name="Ensembl"/>
        </authorList>
    </citation>
    <scope>IDENTIFICATION</scope>
</reference>
<protein>
    <recommendedName>
        <fullName evidence="5">LYR motif-containing protein 2</fullName>
    </recommendedName>
</protein>
<feature type="domain" description="Complex 1 LYR protein" evidence="7">
    <location>
        <begin position="73"/>
        <end position="131"/>
    </location>
</feature>
<comment type="function">
    <text evidence="6">Involved in efficient integration of the N-module into mitochondrial respiratory chain complex I.</text>
</comment>
<dbReference type="InterPro" id="IPR045293">
    <property type="entry name" value="Complex1_LYR_LYRM2"/>
</dbReference>
<keyword evidence="9" id="KW-1185">Reference proteome</keyword>
<reference evidence="8" key="2">
    <citation type="submission" date="2025-09" db="UniProtKB">
        <authorList>
            <consortium name="Ensembl"/>
        </authorList>
    </citation>
    <scope>IDENTIFICATION</scope>
</reference>
<comment type="subcellular location">
    <subcellularLocation>
        <location evidence="1">Mitochondrion</location>
    </subcellularLocation>
</comment>
<evidence type="ECO:0000256" key="1">
    <source>
        <dbReference type="ARBA" id="ARBA00004173"/>
    </source>
</evidence>
<keyword evidence="4" id="KW-0496">Mitochondrion</keyword>
<proteinExistence type="inferred from homology"/>
<dbReference type="InterPro" id="IPR008011">
    <property type="entry name" value="Complex1_LYR_dom"/>
</dbReference>
<dbReference type="PANTHER" id="PTHR13675">
    <property type="entry name" value="LYR MOTIF-CONTAINING PROTEIN 2"/>
    <property type="match status" value="1"/>
</dbReference>
<dbReference type="Proteomes" id="UP000694569">
    <property type="component" value="Unplaced"/>
</dbReference>
<dbReference type="PANTHER" id="PTHR13675:SF0">
    <property type="entry name" value="LYR MOTIF-CONTAINING PROTEIN 2"/>
    <property type="match status" value="1"/>
</dbReference>